<organism evidence="1 2">
    <name type="scientific">Hydnomerulius pinastri MD-312</name>
    <dbReference type="NCBI Taxonomy" id="994086"/>
    <lineage>
        <taxon>Eukaryota</taxon>
        <taxon>Fungi</taxon>
        <taxon>Dikarya</taxon>
        <taxon>Basidiomycota</taxon>
        <taxon>Agaricomycotina</taxon>
        <taxon>Agaricomycetes</taxon>
        <taxon>Agaricomycetidae</taxon>
        <taxon>Boletales</taxon>
        <taxon>Boletales incertae sedis</taxon>
        <taxon>Leucogyrophana</taxon>
    </lineage>
</organism>
<accession>A0A0C9W7A1</accession>
<dbReference type="HOGENOM" id="CLU_2146208_0_0_1"/>
<dbReference type="AlphaFoldDB" id="A0A0C9W7A1"/>
<dbReference type="Proteomes" id="UP000053820">
    <property type="component" value="Unassembled WGS sequence"/>
</dbReference>
<reference evidence="1 2" key="1">
    <citation type="submission" date="2014-04" db="EMBL/GenBank/DDBJ databases">
        <title>Evolutionary Origins and Diversification of the Mycorrhizal Mutualists.</title>
        <authorList>
            <consortium name="DOE Joint Genome Institute"/>
            <consortium name="Mycorrhizal Genomics Consortium"/>
            <person name="Kohler A."/>
            <person name="Kuo A."/>
            <person name="Nagy L.G."/>
            <person name="Floudas D."/>
            <person name="Copeland A."/>
            <person name="Barry K.W."/>
            <person name="Cichocki N."/>
            <person name="Veneault-Fourrey C."/>
            <person name="LaButti K."/>
            <person name="Lindquist E.A."/>
            <person name="Lipzen A."/>
            <person name="Lundell T."/>
            <person name="Morin E."/>
            <person name="Murat C."/>
            <person name="Riley R."/>
            <person name="Ohm R."/>
            <person name="Sun H."/>
            <person name="Tunlid A."/>
            <person name="Henrissat B."/>
            <person name="Grigoriev I.V."/>
            <person name="Hibbett D.S."/>
            <person name="Martin F."/>
        </authorList>
    </citation>
    <scope>NUCLEOTIDE SEQUENCE [LARGE SCALE GENOMIC DNA]</scope>
    <source>
        <strain evidence="1 2">MD-312</strain>
    </source>
</reference>
<keyword evidence="2" id="KW-1185">Reference proteome</keyword>
<protein>
    <submittedName>
        <fullName evidence="1">Uncharacterized protein</fullName>
    </submittedName>
</protein>
<sequence>MEDSRAGIVSLGLLAGWGAVVQRGGIYTPFTDPLRGSRTKRGKSRLFGPELYFPVIILKYFRSSPKTKKTDVVNGSQKTNDMRRRIEDSRAGVSVASELTASATCQCYSIAV</sequence>
<proteinExistence type="predicted"/>
<gene>
    <name evidence="1" type="ORF">HYDPIDRAFT_119318</name>
</gene>
<evidence type="ECO:0000313" key="2">
    <source>
        <dbReference type="Proteomes" id="UP000053820"/>
    </source>
</evidence>
<evidence type="ECO:0000313" key="1">
    <source>
        <dbReference type="EMBL" id="KIJ58706.1"/>
    </source>
</evidence>
<dbReference type="EMBL" id="KN839915">
    <property type="protein sequence ID" value="KIJ58706.1"/>
    <property type="molecule type" value="Genomic_DNA"/>
</dbReference>
<name>A0A0C9W7A1_9AGAM</name>